<gene>
    <name evidence="1" type="ORF">BWQ96_05186</name>
</gene>
<dbReference type="Proteomes" id="UP000247409">
    <property type="component" value="Unassembled WGS sequence"/>
</dbReference>
<accession>A0A2V3ISE2</accession>
<keyword evidence="2" id="KW-1185">Reference proteome</keyword>
<dbReference type="AlphaFoldDB" id="A0A2V3ISE2"/>
<sequence>MGFKKKVALSDGNSTIRVCFVICTFRARLRGILEYSPAHNVTSINKLMPMHEVDFSFFQDRVIKSLTKAVNNYPPKQGTPRHTMTSYVIRISRCPDGLRKKWLCLHGCSVDHFALHDVWRGTGSVGGRLKTIGSSFIVQNLNAKQYTIGQILVVYKLKTLIETLFLTNVTM</sequence>
<evidence type="ECO:0000313" key="1">
    <source>
        <dbReference type="EMBL" id="PXF45045.1"/>
    </source>
</evidence>
<dbReference type="EMBL" id="NBIV01000072">
    <property type="protein sequence ID" value="PXF45045.1"/>
    <property type="molecule type" value="Genomic_DNA"/>
</dbReference>
<protein>
    <submittedName>
        <fullName evidence="1">Uncharacterized protein</fullName>
    </submittedName>
</protein>
<evidence type="ECO:0000313" key="2">
    <source>
        <dbReference type="Proteomes" id="UP000247409"/>
    </source>
</evidence>
<name>A0A2V3ISE2_9FLOR</name>
<organism evidence="1 2">
    <name type="scientific">Gracilariopsis chorda</name>
    <dbReference type="NCBI Taxonomy" id="448386"/>
    <lineage>
        <taxon>Eukaryota</taxon>
        <taxon>Rhodophyta</taxon>
        <taxon>Florideophyceae</taxon>
        <taxon>Rhodymeniophycidae</taxon>
        <taxon>Gracilariales</taxon>
        <taxon>Gracilariaceae</taxon>
        <taxon>Gracilariopsis</taxon>
    </lineage>
</organism>
<proteinExistence type="predicted"/>
<comment type="caution">
    <text evidence="1">The sequence shown here is derived from an EMBL/GenBank/DDBJ whole genome shotgun (WGS) entry which is preliminary data.</text>
</comment>
<reference evidence="1 2" key="1">
    <citation type="journal article" date="2018" name="Mol. Biol. Evol.">
        <title>Analysis of the draft genome of the red seaweed Gracilariopsis chorda provides insights into genome size evolution in Rhodophyta.</title>
        <authorList>
            <person name="Lee J."/>
            <person name="Yang E.C."/>
            <person name="Graf L."/>
            <person name="Yang J.H."/>
            <person name="Qiu H."/>
            <person name="Zel Zion U."/>
            <person name="Chan C.X."/>
            <person name="Stephens T.G."/>
            <person name="Weber A.P.M."/>
            <person name="Boo G.H."/>
            <person name="Boo S.M."/>
            <person name="Kim K.M."/>
            <person name="Shin Y."/>
            <person name="Jung M."/>
            <person name="Lee S.J."/>
            <person name="Yim H.S."/>
            <person name="Lee J.H."/>
            <person name="Bhattacharya D."/>
            <person name="Yoon H.S."/>
        </authorList>
    </citation>
    <scope>NUCLEOTIDE SEQUENCE [LARGE SCALE GENOMIC DNA]</scope>
    <source>
        <strain evidence="1 2">SKKU-2015</strain>
        <tissue evidence="1">Whole body</tissue>
    </source>
</reference>